<dbReference type="EMBL" id="JAUQSZ010000001">
    <property type="protein sequence ID" value="MDO7841100.1"/>
    <property type="molecule type" value="Genomic_DNA"/>
</dbReference>
<reference evidence="1" key="1">
    <citation type="submission" date="2023-07" db="EMBL/GenBank/DDBJ databases">
        <authorList>
            <person name="Kim M.K."/>
        </authorList>
    </citation>
    <scope>NUCLEOTIDE SEQUENCE</scope>
    <source>
        <strain evidence="1">CA1-15</strain>
    </source>
</reference>
<dbReference type="Proteomes" id="UP001176468">
    <property type="component" value="Unassembled WGS sequence"/>
</dbReference>
<accession>A0ABT8ZVS0</accession>
<evidence type="ECO:0000313" key="2">
    <source>
        <dbReference type="Proteomes" id="UP001176468"/>
    </source>
</evidence>
<organism evidence="1 2">
    <name type="scientific">Sphingomonas immobilis</name>
    <dbReference type="NCBI Taxonomy" id="3063997"/>
    <lineage>
        <taxon>Bacteria</taxon>
        <taxon>Pseudomonadati</taxon>
        <taxon>Pseudomonadota</taxon>
        <taxon>Alphaproteobacteria</taxon>
        <taxon>Sphingomonadales</taxon>
        <taxon>Sphingomonadaceae</taxon>
        <taxon>Sphingomonas</taxon>
    </lineage>
</organism>
<evidence type="ECO:0000313" key="1">
    <source>
        <dbReference type="EMBL" id="MDO7841100.1"/>
    </source>
</evidence>
<keyword evidence="2" id="KW-1185">Reference proteome</keyword>
<proteinExistence type="predicted"/>
<dbReference type="RefSeq" id="WP_304559500.1">
    <property type="nucleotide sequence ID" value="NZ_JAUQSZ010000001.1"/>
</dbReference>
<comment type="caution">
    <text evidence="1">The sequence shown here is derived from an EMBL/GenBank/DDBJ whole genome shotgun (WGS) entry which is preliminary data.</text>
</comment>
<gene>
    <name evidence="1" type="ORF">Q5H94_02065</name>
</gene>
<sequence length="81" mass="9028">MFQWLRPRPAPVARPRFDTLDGVSISDLKRPKRVAVLNDRKQRVTAALQRGVARGAISQIAERDAVVAPVRRQSLNSGDPK</sequence>
<protein>
    <submittedName>
        <fullName evidence="1">Uncharacterized protein</fullName>
    </submittedName>
</protein>
<name>A0ABT8ZVS0_9SPHN</name>